<dbReference type="InterPro" id="IPR023867">
    <property type="entry name" value="Sulphatase_maturase_rSAM"/>
</dbReference>
<dbReference type="Gene3D" id="3.20.20.70">
    <property type="entry name" value="Aldolase class I"/>
    <property type="match status" value="1"/>
</dbReference>
<dbReference type="GO" id="GO:0046872">
    <property type="term" value="F:metal ion binding"/>
    <property type="evidence" value="ECO:0007669"/>
    <property type="project" value="UniProtKB-KW"/>
</dbReference>
<feature type="domain" description="Radical SAM core" evidence="7">
    <location>
        <begin position="97"/>
        <end position="334"/>
    </location>
</feature>
<dbReference type="GO" id="GO:0051539">
    <property type="term" value="F:4 iron, 4 sulfur cluster binding"/>
    <property type="evidence" value="ECO:0007669"/>
    <property type="project" value="UniProtKB-KW"/>
</dbReference>
<dbReference type="InterPro" id="IPR031019">
    <property type="entry name" value="rSAM_vs_C_rich"/>
</dbReference>
<evidence type="ECO:0000256" key="2">
    <source>
        <dbReference type="ARBA" id="ARBA00022485"/>
    </source>
</evidence>
<comment type="caution">
    <text evidence="8">The sequence shown here is derived from an EMBL/GenBank/DDBJ whole genome shotgun (WGS) entry which is preliminary data.</text>
</comment>
<dbReference type="InterPro" id="IPR007197">
    <property type="entry name" value="rSAM"/>
</dbReference>
<dbReference type="PANTHER" id="PTHR43787:SF3">
    <property type="entry name" value="ARYLSULFATASE REGULATORY PROTEIN"/>
    <property type="match status" value="1"/>
</dbReference>
<dbReference type="SFLD" id="SFLDG01384">
    <property type="entry name" value="thioether_bond_formation_requi"/>
    <property type="match status" value="1"/>
</dbReference>
<keyword evidence="4" id="KW-0479">Metal-binding</keyword>
<dbReference type="EMBL" id="PGXC01000003">
    <property type="protein sequence ID" value="PKK91083.1"/>
    <property type="molecule type" value="Genomic_DNA"/>
</dbReference>
<evidence type="ECO:0000256" key="5">
    <source>
        <dbReference type="ARBA" id="ARBA00023004"/>
    </source>
</evidence>
<dbReference type="InterPro" id="IPR058240">
    <property type="entry name" value="rSAM_sf"/>
</dbReference>
<keyword evidence="2" id="KW-0004">4Fe-4S</keyword>
<dbReference type="AlphaFoldDB" id="A0A2N1PRW2"/>
<comment type="cofactor">
    <cofactor evidence="1">
        <name>[4Fe-4S] cluster</name>
        <dbReference type="ChEBI" id="CHEBI:49883"/>
    </cofactor>
</comment>
<dbReference type="Proteomes" id="UP000233256">
    <property type="component" value="Unassembled WGS sequence"/>
</dbReference>
<dbReference type="SFLD" id="SFLDG01386">
    <property type="entry name" value="main_SPASM_domain-containing"/>
    <property type="match status" value="1"/>
</dbReference>
<sequence>MSSSVPALVKGVHTAKPSRYNIFIPIAGDRSLVYNSLTDAFSIWEEEDMKLYESARNQTLDLAEESLRDMVFGGYLVSDDLDELALAEGRYRTSRFYTGNLTMTLVPTMKCNFRCDYCFQGQEKDKADMADEVQDAVVAFLERHARHLDRVHIAWYGGEPLLGIGTIEAMSERILAVCNDNKLAYSSMIVTNGWHLSVKNAEILSKSMVKTIQITLDGPPEYHDQRRVLLGGQPTFDTIVENVRSIIEAKVPVNFSVRVNIDERNRDHIRELIDVLAERGLSGHRNFGLYFAPVEAITVGCHSCASVTMGKVEYARLEAGLYRYALSKGLTGIPNPPRHHGNCAAVRPKGLVVIPNGDIHKCWDTVMDASCRVGTIFDVASIKESPEYKKWMNWTPFAEDICRNCVILPNCCGFCGYKSLYSERTQGEAAAMPCPGWKNNIGERLFLRAEAMGVVTNEDWLPESAVKA</sequence>
<keyword evidence="6" id="KW-0411">Iron-sulfur</keyword>
<evidence type="ECO:0000256" key="1">
    <source>
        <dbReference type="ARBA" id="ARBA00001966"/>
    </source>
</evidence>
<reference evidence="8 9" key="1">
    <citation type="journal article" date="2017" name="ISME J.">
        <title>Potential for microbial H2 and metal transformations associated with novel bacteria and archaea in deep terrestrial subsurface sediments.</title>
        <authorList>
            <person name="Hernsdorf A.W."/>
            <person name="Amano Y."/>
            <person name="Miyakawa K."/>
            <person name="Ise K."/>
            <person name="Suzuki Y."/>
            <person name="Anantharaman K."/>
            <person name="Probst A."/>
            <person name="Burstein D."/>
            <person name="Thomas B.C."/>
            <person name="Banfield J.F."/>
        </authorList>
    </citation>
    <scope>NUCLEOTIDE SEQUENCE [LARGE SCALE GENOMIC DNA]</scope>
    <source>
        <strain evidence="8">HGW-Wallbacteria-1</strain>
    </source>
</reference>
<dbReference type="GO" id="GO:0016491">
    <property type="term" value="F:oxidoreductase activity"/>
    <property type="evidence" value="ECO:0007669"/>
    <property type="project" value="InterPro"/>
</dbReference>
<accession>A0A2N1PRW2</accession>
<organism evidence="8 9">
    <name type="scientific">Candidatus Wallbacteria bacterium HGW-Wallbacteria-1</name>
    <dbReference type="NCBI Taxonomy" id="2013854"/>
    <lineage>
        <taxon>Bacteria</taxon>
        <taxon>Candidatus Walliibacteriota</taxon>
    </lineage>
</organism>
<evidence type="ECO:0000313" key="8">
    <source>
        <dbReference type="EMBL" id="PKK91083.1"/>
    </source>
</evidence>
<keyword evidence="3" id="KW-0949">S-adenosyl-L-methionine</keyword>
<dbReference type="PROSITE" id="PS51918">
    <property type="entry name" value="RADICAL_SAM"/>
    <property type="match status" value="1"/>
</dbReference>
<dbReference type="SFLD" id="SFLDG01067">
    <property type="entry name" value="SPASM/twitch_domain_containing"/>
    <property type="match status" value="1"/>
</dbReference>
<dbReference type="Pfam" id="PF04055">
    <property type="entry name" value="Radical_SAM"/>
    <property type="match status" value="1"/>
</dbReference>
<evidence type="ECO:0000259" key="7">
    <source>
        <dbReference type="PROSITE" id="PS51918"/>
    </source>
</evidence>
<keyword evidence="5" id="KW-0408">Iron</keyword>
<dbReference type="NCBIfam" id="TIGR04085">
    <property type="entry name" value="rSAM_more_4Fe4S"/>
    <property type="match status" value="1"/>
</dbReference>
<dbReference type="InterPro" id="IPR023885">
    <property type="entry name" value="4Fe4S-binding_SPASM_dom"/>
</dbReference>
<proteinExistence type="predicted"/>
<dbReference type="PANTHER" id="PTHR43787">
    <property type="entry name" value="FEMO COFACTOR BIOSYNTHESIS PROTEIN NIFB-RELATED"/>
    <property type="match status" value="1"/>
</dbReference>
<name>A0A2N1PRW2_9BACT</name>
<dbReference type="CDD" id="cd01335">
    <property type="entry name" value="Radical_SAM"/>
    <property type="match status" value="1"/>
</dbReference>
<gene>
    <name evidence="8" type="ORF">CVV64_04755</name>
</gene>
<dbReference type="UniPathway" id="UPA00782"/>
<dbReference type="InterPro" id="IPR013785">
    <property type="entry name" value="Aldolase_TIM"/>
</dbReference>
<dbReference type="SFLD" id="SFLDS00029">
    <property type="entry name" value="Radical_SAM"/>
    <property type="match status" value="1"/>
</dbReference>
<evidence type="ECO:0000256" key="3">
    <source>
        <dbReference type="ARBA" id="ARBA00022691"/>
    </source>
</evidence>
<dbReference type="SUPFAM" id="SSF102114">
    <property type="entry name" value="Radical SAM enzymes"/>
    <property type="match status" value="1"/>
</dbReference>
<evidence type="ECO:0000256" key="4">
    <source>
        <dbReference type="ARBA" id="ARBA00022723"/>
    </source>
</evidence>
<evidence type="ECO:0000313" key="9">
    <source>
        <dbReference type="Proteomes" id="UP000233256"/>
    </source>
</evidence>
<protein>
    <submittedName>
        <fullName evidence="8">Radical SAM/SPASM domain protein maturase</fullName>
    </submittedName>
</protein>
<evidence type="ECO:0000256" key="6">
    <source>
        <dbReference type="ARBA" id="ARBA00023014"/>
    </source>
</evidence>
<dbReference type="NCBIfam" id="TIGR04463">
    <property type="entry name" value="rSAM_vs_C_rich"/>
    <property type="match status" value="1"/>
</dbReference>